<proteinExistence type="predicted"/>
<sequence>MPQDAQDERFMGRCFQLLKAAQGRALRVERGAAVAVRASFVKNDDQDGETNDVADKSDPPENPFADVPLRDLWDQGLEANNRYWLIRKMVLDGERQFPSQWGLPISISECSIDE</sequence>
<comment type="caution">
    <text evidence="2">The sequence shown here is derived from an EMBL/GenBank/DDBJ whole genome shotgun (WGS) entry which is preliminary data.</text>
</comment>
<dbReference type="AlphaFoldDB" id="A0AAN6TRY5"/>
<organism evidence="2 3">
    <name type="scientific">Parathielavia appendiculata</name>
    <dbReference type="NCBI Taxonomy" id="2587402"/>
    <lineage>
        <taxon>Eukaryota</taxon>
        <taxon>Fungi</taxon>
        <taxon>Dikarya</taxon>
        <taxon>Ascomycota</taxon>
        <taxon>Pezizomycotina</taxon>
        <taxon>Sordariomycetes</taxon>
        <taxon>Sordariomycetidae</taxon>
        <taxon>Sordariales</taxon>
        <taxon>Chaetomiaceae</taxon>
        <taxon>Parathielavia</taxon>
    </lineage>
</organism>
<evidence type="ECO:0000256" key="1">
    <source>
        <dbReference type="SAM" id="MobiDB-lite"/>
    </source>
</evidence>
<keyword evidence="3" id="KW-1185">Reference proteome</keyword>
<dbReference type="EMBL" id="MU853249">
    <property type="protein sequence ID" value="KAK4119369.1"/>
    <property type="molecule type" value="Genomic_DNA"/>
</dbReference>
<evidence type="ECO:0000313" key="3">
    <source>
        <dbReference type="Proteomes" id="UP001302602"/>
    </source>
</evidence>
<feature type="region of interest" description="Disordered" evidence="1">
    <location>
        <begin position="41"/>
        <end position="68"/>
    </location>
</feature>
<reference evidence="2" key="1">
    <citation type="journal article" date="2023" name="Mol. Phylogenet. Evol.">
        <title>Genome-scale phylogeny and comparative genomics of the fungal order Sordariales.</title>
        <authorList>
            <person name="Hensen N."/>
            <person name="Bonometti L."/>
            <person name="Westerberg I."/>
            <person name="Brannstrom I.O."/>
            <person name="Guillou S."/>
            <person name="Cros-Aarteil S."/>
            <person name="Calhoun S."/>
            <person name="Haridas S."/>
            <person name="Kuo A."/>
            <person name="Mondo S."/>
            <person name="Pangilinan J."/>
            <person name="Riley R."/>
            <person name="LaButti K."/>
            <person name="Andreopoulos B."/>
            <person name="Lipzen A."/>
            <person name="Chen C."/>
            <person name="Yan M."/>
            <person name="Daum C."/>
            <person name="Ng V."/>
            <person name="Clum A."/>
            <person name="Steindorff A."/>
            <person name="Ohm R.A."/>
            <person name="Martin F."/>
            <person name="Silar P."/>
            <person name="Natvig D.O."/>
            <person name="Lalanne C."/>
            <person name="Gautier V."/>
            <person name="Ament-Velasquez S.L."/>
            <person name="Kruys A."/>
            <person name="Hutchinson M.I."/>
            <person name="Powell A.J."/>
            <person name="Barry K."/>
            <person name="Miller A.N."/>
            <person name="Grigoriev I.V."/>
            <person name="Debuchy R."/>
            <person name="Gladieux P."/>
            <person name="Hiltunen Thoren M."/>
            <person name="Johannesson H."/>
        </authorList>
    </citation>
    <scope>NUCLEOTIDE SEQUENCE</scope>
    <source>
        <strain evidence="2">CBS 731.68</strain>
    </source>
</reference>
<accession>A0AAN6TRY5</accession>
<dbReference type="Proteomes" id="UP001302602">
    <property type="component" value="Unassembled WGS sequence"/>
</dbReference>
<reference evidence="2" key="2">
    <citation type="submission" date="2023-05" db="EMBL/GenBank/DDBJ databases">
        <authorList>
            <consortium name="Lawrence Berkeley National Laboratory"/>
            <person name="Steindorff A."/>
            <person name="Hensen N."/>
            <person name="Bonometti L."/>
            <person name="Westerberg I."/>
            <person name="Brannstrom I.O."/>
            <person name="Guillou S."/>
            <person name="Cros-Aarteil S."/>
            <person name="Calhoun S."/>
            <person name="Haridas S."/>
            <person name="Kuo A."/>
            <person name="Mondo S."/>
            <person name="Pangilinan J."/>
            <person name="Riley R."/>
            <person name="Labutti K."/>
            <person name="Andreopoulos B."/>
            <person name="Lipzen A."/>
            <person name="Chen C."/>
            <person name="Yanf M."/>
            <person name="Daum C."/>
            <person name="Ng V."/>
            <person name="Clum A."/>
            <person name="Ohm R."/>
            <person name="Martin F."/>
            <person name="Silar P."/>
            <person name="Natvig D."/>
            <person name="Lalanne C."/>
            <person name="Gautier V."/>
            <person name="Ament-Velasquez S.L."/>
            <person name="Kruys A."/>
            <person name="Hutchinson M.I."/>
            <person name="Powell A.J."/>
            <person name="Barry K."/>
            <person name="Miller A.N."/>
            <person name="Grigoriev I.V."/>
            <person name="Debuchy R."/>
            <person name="Gladieux P."/>
            <person name="Thoren M.H."/>
            <person name="Johannesson H."/>
        </authorList>
    </citation>
    <scope>NUCLEOTIDE SEQUENCE</scope>
    <source>
        <strain evidence="2">CBS 731.68</strain>
    </source>
</reference>
<dbReference type="RefSeq" id="XP_062643142.1">
    <property type="nucleotide sequence ID" value="XM_062790800.1"/>
</dbReference>
<evidence type="ECO:0000313" key="2">
    <source>
        <dbReference type="EMBL" id="KAK4119369.1"/>
    </source>
</evidence>
<name>A0AAN6TRY5_9PEZI</name>
<protein>
    <submittedName>
        <fullName evidence="2">Uncharacterized protein</fullName>
    </submittedName>
</protein>
<gene>
    <name evidence="2" type="ORF">N657DRAFT_626802</name>
</gene>
<dbReference type="GeneID" id="87827569"/>